<evidence type="ECO:0000256" key="1">
    <source>
        <dbReference type="SAM" id="Phobius"/>
    </source>
</evidence>
<sequence length="70" mass="8014">MVHLKIVRISAAATDRHRRAFSTRRNLMLDRPWHLVVLVVCLLGGCNANYVFDDAQYRPLGEPQAVIRGR</sequence>
<name>A0A8B3XUI0_9PSED</name>
<feature type="transmembrane region" description="Helical" evidence="1">
    <location>
        <begin position="33"/>
        <end position="52"/>
    </location>
</feature>
<protein>
    <recommendedName>
        <fullName evidence="4">Type VI secretion protein</fullName>
    </recommendedName>
</protein>
<keyword evidence="1" id="KW-0472">Membrane</keyword>
<organism evidence="2 3">
    <name type="scientific">Pseudomonas orientalis</name>
    <dbReference type="NCBI Taxonomy" id="76758"/>
    <lineage>
        <taxon>Bacteria</taxon>
        <taxon>Pseudomonadati</taxon>
        <taxon>Pseudomonadota</taxon>
        <taxon>Gammaproteobacteria</taxon>
        <taxon>Pseudomonadales</taxon>
        <taxon>Pseudomonadaceae</taxon>
        <taxon>Pseudomonas</taxon>
    </lineage>
</organism>
<evidence type="ECO:0008006" key="4">
    <source>
        <dbReference type="Google" id="ProtNLM"/>
    </source>
</evidence>
<accession>A0A8B3XUI0</accession>
<dbReference type="Proteomes" id="UP000183653">
    <property type="component" value="Chromosome I"/>
</dbReference>
<proteinExistence type="predicted"/>
<evidence type="ECO:0000313" key="3">
    <source>
        <dbReference type="Proteomes" id="UP000183653"/>
    </source>
</evidence>
<evidence type="ECO:0000313" key="2">
    <source>
        <dbReference type="EMBL" id="SDT89079.1"/>
    </source>
</evidence>
<keyword evidence="1" id="KW-0812">Transmembrane</keyword>
<dbReference type="EMBL" id="LT629782">
    <property type="protein sequence ID" value="SDT89079.1"/>
    <property type="molecule type" value="Genomic_DNA"/>
</dbReference>
<keyword evidence="1" id="KW-1133">Transmembrane helix</keyword>
<dbReference type="AlphaFoldDB" id="A0A8B3XUI0"/>
<keyword evidence="3" id="KW-1185">Reference proteome</keyword>
<reference evidence="2 3" key="1">
    <citation type="submission" date="2016-10" db="EMBL/GenBank/DDBJ databases">
        <authorList>
            <person name="Varghese N."/>
            <person name="Submissions S."/>
        </authorList>
    </citation>
    <scope>NUCLEOTIDE SEQUENCE [LARGE SCALE GENOMIC DNA]</scope>
    <source>
        <strain evidence="2 3">BS2775</strain>
    </source>
</reference>
<gene>
    <name evidence="2" type="ORF">SAMN04490197_0487</name>
</gene>